<dbReference type="InterPro" id="IPR024344">
    <property type="entry name" value="MDMPI_metal-binding"/>
</dbReference>
<dbReference type="Gene3D" id="1.20.120.450">
    <property type="entry name" value="dinb family like domain"/>
    <property type="match status" value="1"/>
</dbReference>
<reference evidence="3" key="1">
    <citation type="journal article" date="2019" name="Int. J. Syst. Evol. Microbiol.">
        <title>The Global Catalogue of Microorganisms (GCM) 10K type strain sequencing project: providing services to taxonomists for standard genome sequencing and annotation.</title>
        <authorList>
            <consortium name="The Broad Institute Genomics Platform"/>
            <consortium name="The Broad Institute Genome Sequencing Center for Infectious Disease"/>
            <person name="Wu L."/>
            <person name="Ma J."/>
        </authorList>
    </citation>
    <scope>NUCLEOTIDE SEQUENCE [LARGE SCALE GENOMIC DNA]</scope>
    <source>
        <strain evidence="3">CGMCC 1.5362</strain>
    </source>
</reference>
<accession>A0ABQ2F3P7</accession>
<dbReference type="InterPro" id="IPR034660">
    <property type="entry name" value="DinB/YfiT-like"/>
</dbReference>
<sequence>MRPLSLGLEEARELFLRQLADFLDACQDLEDFELLEASRCRGWSRLEVIEHVRDGLAQMAAAAVAFTDAPPDHDAATYWSSHPDDRDENPIAHVMWLRRTASAYGRPTAALHRLREVAETLATVVSHVPNRVVLFQGKAMRTGDFIATWIAELAVHQLDLATTADTPVGLPLAKRTIEAIADADLPGELPLTDAVLTGLGRIPAPVGIKLPVAFPVAL</sequence>
<evidence type="ECO:0000259" key="1">
    <source>
        <dbReference type="Pfam" id="PF11716"/>
    </source>
</evidence>
<dbReference type="EMBL" id="BMLB01000001">
    <property type="protein sequence ID" value="GGK58921.1"/>
    <property type="molecule type" value="Genomic_DNA"/>
</dbReference>
<proteinExistence type="predicted"/>
<gene>
    <name evidence="2" type="ORF">GCM10011509_04110</name>
</gene>
<evidence type="ECO:0000313" key="3">
    <source>
        <dbReference type="Proteomes" id="UP000662111"/>
    </source>
</evidence>
<dbReference type="Proteomes" id="UP000662111">
    <property type="component" value="Unassembled WGS sequence"/>
</dbReference>
<feature type="domain" description="Mycothiol-dependent maleylpyruvate isomerase metal-binding" evidence="1">
    <location>
        <begin position="17"/>
        <end position="161"/>
    </location>
</feature>
<protein>
    <recommendedName>
        <fullName evidence="1">Mycothiol-dependent maleylpyruvate isomerase metal-binding domain-containing protein</fullName>
    </recommendedName>
</protein>
<name>A0ABQ2F3P7_9MICO</name>
<comment type="caution">
    <text evidence="2">The sequence shown here is derived from an EMBL/GenBank/DDBJ whole genome shotgun (WGS) entry which is preliminary data.</text>
</comment>
<organism evidence="2 3">
    <name type="scientific">Ornithinimicrobium pekingense</name>
    <dbReference type="NCBI Taxonomy" id="384677"/>
    <lineage>
        <taxon>Bacteria</taxon>
        <taxon>Bacillati</taxon>
        <taxon>Actinomycetota</taxon>
        <taxon>Actinomycetes</taxon>
        <taxon>Micrococcales</taxon>
        <taxon>Ornithinimicrobiaceae</taxon>
        <taxon>Ornithinimicrobium</taxon>
    </lineage>
</organism>
<keyword evidence="3" id="KW-1185">Reference proteome</keyword>
<dbReference type="RefSeq" id="WP_022920827.1">
    <property type="nucleotide sequence ID" value="NZ_BMLB01000001.1"/>
</dbReference>
<dbReference type="SUPFAM" id="SSF109854">
    <property type="entry name" value="DinB/YfiT-like putative metalloenzymes"/>
    <property type="match status" value="1"/>
</dbReference>
<dbReference type="Pfam" id="PF11716">
    <property type="entry name" value="MDMPI_N"/>
    <property type="match status" value="1"/>
</dbReference>
<evidence type="ECO:0000313" key="2">
    <source>
        <dbReference type="EMBL" id="GGK58921.1"/>
    </source>
</evidence>